<evidence type="ECO:0000256" key="11">
    <source>
        <dbReference type="ARBA" id="ARBA00022741"/>
    </source>
</evidence>
<keyword evidence="6 15" id="KW-0963">Cytoplasm</keyword>
<keyword evidence="10 15" id="KW-0660">Purine salvage</keyword>
<dbReference type="InterPro" id="IPR005904">
    <property type="entry name" value="Hxn_phspho_trans"/>
</dbReference>
<evidence type="ECO:0000256" key="5">
    <source>
        <dbReference type="ARBA" id="ARBA00011895"/>
    </source>
</evidence>
<evidence type="ECO:0000256" key="13">
    <source>
        <dbReference type="ARBA" id="ARBA00048811"/>
    </source>
</evidence>
<dbReference type="Pfam" id="PF00156">
    <property type="entry name" value="Pribosyltran"/>
    <property type="match status" value="1"/>
</dbReference>
<evidence type="ECO:0000259" key="16">
    <source>
        <dbReference type="Pfam" id="PF00156"/>
    </source>
</evidence>
<dbReference type="PANTHER" id="PTHR43340:SF1">
    <property type="entry name" value="HYPOXANTHINE PHOSPHORIBOSYLTRANSFERASE"/>
    <property type="match status" value="1"/>
</dbReference>
<keyword evidence="8 15" id="KW-0808">Transferase</keyword>
<keyword evidence="11 15" id="KW-0547">Nucleotide-binding</keyword>
<dbReference type="RefSeq" id="WP_377903386.1">
    <property type="nucleotide sequence ID" value="NZ_JBHRZS010000003.1"/>
</dbReference>
<proteinExistence type="inferred from homology"/>
<dbReference type="NCBIfam" id="TIGR01203">
    <property type="entry name" value="HGPRTase"/>
    <property type="match status" value="1"/>
</dbReference>
<comment type="cofactor">
    <cofactor evidence="1 15">
        <name>Mg(2+)</name>
        <dbReference type="ChEBI" id="CHEBI:18420"/>
    </cofactor>
</comment>
<keyword evidence="12 15" id="KW-0460">Magnesium</keyword>
<name>A0ABV8AQE5_9BACT</name>
<feature type="domain" description="Phosphoribosyltransferase" evidence="16">
    <location>
        <begin position="18"/>
        <end position="163"/>
    </location>
</feature>
<dbReference type="SUPFAM" id="SSF53271">
    <property type="entry name" value="PRTase-like"/>
    <property type="match status" value="1"/>
</dbReference>
<comment type="pathway">
    <text evidence="3 15">Purine metabolism; IMP biosynthesis via salvage pathway; IMP from hypoxanthine: step 1/1.</text>
</comment>
<organism evidence="17 18">
    <name type="scientific">Algoriphagus namhaensis</name>
    <dbReference type="NCBI Taxonomy" id="915353"/>
    <lineage>
        <taxon>Bacteria</taxon>
        <taxon>Pseudomonadati</taxon>
        <taxon>Bacteroidota</taxon>
        <taxon>Cytophagia</taxon>
        <taxon>Cytophagales</taxon>
        <taxon>Cyclobacteriaceae</taxon>
        <taxon>Algoriphagus</taxon>
    </lineage>
</organism>
<evidence type="ECO:0000256" key="12">
    <source>
        <dbReference type="ARBA" id="ARBA00022842"/>
    </source>
</evidence>
<dbReference type="PANTHER" id="PTHR43340">
    <property type="entry name" value="HYPOXANTHINE-GUANINE PHOSPHORIBOSYLTRANSFERASE"/>
    <property type="match status" value="1"/>
</dbReference>
<dbReference type="Gene3D" id="3.40.50.2020">
    <property type="match status" value="1"/>
</dbReference>
<evidence type="ECO:0000256" key="14">
    <source>
        <dbReference type="ARBA" id="ARBA00049402"/>
    </source>
</evidence>
<evidence type="ECO:0000313" key="18">
    <source>
        <dbReference type="Proteomes" id="UP001595805"/>
    </source>
</evidence>
<evidence type="ECO:0000313" key="17">
    <source>
        <dbReference type="EMBL" id="MFC3879195.1"/>
    </source>
</evidence>
<sequence>MGSIHLHEKKFNLYIKEKEILERVNQLAQAISKDYRGKNLILIGIMNGAVIFLSDLCRKIELPLSIASMKASSYQGMKSSGTVQIESLLNLDLKDKHLLLVEDIVDTGKTLFELKDYLFKAKPASIGIATLLFKPQAFEYNYHLNYVGFEIPNKFVVGYGLDFDELGRNLPDIYQLDTTY</sequence>
<evidence type="ECO:0000256" key="1">
    <source>
        <dbReference type="ARBA" id="ARBA00001946"/>
    </source>
</evidence>
<gene>
    <name evidence="17" type="primary">hpt</name>
    <name evidence="17" type="ORF">ACFOSV_03365</name>
</gene>
<evidence type="ECO:0000256" key="10">
    <source>
        <dbReference type="ARBA" id="ARBA00022726"/>
    </source>
</evidence>
<dbReference type="EMBL" id="JBHRZS010000003">
    <property type="protein sequence ID" value="MFC3879195.1"/>
    <property type="molecule type" value="Genomic_DNA"/>
</dbReference>
<dbReference type="Proteomes" id="UP001595805">
    <property type="component" value="Unassembled WGS sequence"/>
</dbReference>
<accession>A0ABV8AQE5</accession>
<evidence type="ECO:0000256" key="8">
    <source>
        <dbReference type="ARBA" id="ARBA00022679"/>
    </source>
</evidence>
<dbReference type="CDD" id="cd06223">
    <property type="entry name" value="PRTases_typeI"/>
    <property type="match status" value="1"/>
</dbReference>
<comment type="catalytic activity">
    <reaction evidence="13">
        <text>GMP + diphosphate = guanine + 5-phospho-alpha-D-ribose 1-diphosphate</text>
        <dbReference type="Rhea" id="RHEA:25424"/>
        <dbReference type="ChEBI" id="CHEBI:16235"/>
        <dbReference type="ChEBI" id="CHEBI:33019"/>
        <dbReference type="ChEBI" id="CHEBI:58017"/>
        <dbReference type="ChEBI" id="CHEBI:58115"/>
        <dbReference type="EC" id="2.4.2.8"/>
    </reaction>
    <physiologicalReaction direction="right-to-left" evidence="13">
        <dbReference type="Rhea" id="RHEA:25426"/>
    </physiologicalReaction>
</comment>
<keyword evidence="9 15" id="KW-0479">Metal-binding</keyword>
<evidence type="ECO:0000256" key="7">
    <source>
        <dbReference type="ARBA" id="ARBA00022676"/>
    </source>
</evidence>
<reference evidence="18" key="1">
    <citation type="journal article" date="2019" name="Int. J. Syst. Evol. Microbiol.">
        <title>The Global Catalogue of Microorganisms (GCM) 10K type strain sequencing project: providing services to taxonomists for standard genome sequencing and annotation.</title>
        <authorList>
            <consortium name="The Broad Institute Genomics Platform"/>
            <consortium name="The Broad Institute Genome Sequencing Center for Infectious Disease"/>
            <person name="Wu L."/>
            <person name="Ma J."/>
        </authorList>
    </citation>
    <scope>NUCLEOTIDE SEQUENCE [LARGE SCALE GENOMIC DNA]</scope>
    <source>
        <strain evidence="18">CCUG 60523</strain>
    </source>
</reference>
<evidence type="ECO:0000256" key="6">
    <source>
        <dbReference type="ARBA" id="ARBA00022490"/>
    </source>
</evidence>
<evidence type="ECO:0000256" key="2">
    <source>
        <dbReference type="ARBA" id="ARBA00004496"/>
    </source>
</evidence>
<comment type="subcellular location">
    <subcellularLocation>
        <location evidence="2 15">Cytoplasm</location>
    </subcellularLocation>
</comment>
<keyword evidence="18" id="KW-1185">Reference proteome</keyword>
<dbReference type="InterPro" id="IPR050408">
    <property type="entry name" value="HGPRT"/>
</dbReference>
<comment type="catalytic activity">
    <reaction evidence="14">
        <text>IMP + diphosphate = hypoxanthine + 5-phospho-alpha-D-ribose 1-diphosphate</text>
        <dbReference type="Rhea" id="RHEA:17973"/>
        <dbReference type="ChEBI" id="CHEBI:17368"/>
        <dbReference type="ChEBI" id="CHEBI:33019"/>
        <dbReference type="ChEBI" id="CHEBI:58017"/>
        <dbReference type="ChEBI" id="CHEBI:58053"/>
        <dbReference type="EC" id="2.4.2.8"/>
    </reaction>
    <physiologicalReaction direction="right-to-left" evidence="14">
        <dbReference type="Rhea" id="RHEA:17975"/>
    </physiologicalReaction>
</comment>
<keyword evidence="7 15" id="KW-0328">Glycosyltransferase</keyword>
<dbReference type="GO" id="GO:0016757">
    <property type="term" value="F:glycosyltransferase activity"/>
    <property type="evidence" value="ECO:0007669"/>
    <property type="project" value="UniProtKB-KW"/>
</dbReference>
<protein>
    <recommendedName>
        <fullName evidence="5 15">Hypoxanthine phosphoribosyltransferase</fullName>
        <ecNumber evidence="5 15">2.4.2.8</ecNumber>
    </recommendedName>
</protein>
<dbReference type="EC" id="2.4.2.8" evidence="5 15"/>
<evidence type="ECO:0000256" key="4">
    <source>
        <dbReference type="ARBA" id="ARBA00008391"/>
    </source>
</evidence>
<evidence type="ECO:0000256" key="3">
    <source>
        <dbReference type="ARBA" id="ARBA00004669"/>
    </source>
</evidence>
<dbReference type="InterPro" id="IPR029057">
    <property type="entry name" value="PRTase-like"/>
</dbReference>
<evidence type="ECO:0000256" key="9">
    <source>
        <dbReference type="ARBA" id="ARBA00022723"/>
    </source>
</evidence>
<comment type="similarity">
    <text evidence="4 15">Belongs to the purine/pyrimidine phosphoribosyltransferase family.</text>
</comment>
<comment type="caution">
    <text evidence="17">The sequence shown here is derived from an EMBL/GenBank/DDBJ whole genome shotgun (WGS) entry which is preliminary data.</text>
</comment>
<dbReference type="InterPro" id="IPR000836">
    <property type="entry name" value="PRTase_dom"/>
</dbReference>
<evidence type="ECO:0000256" key="15">
    <source>
        <dbReference type="RuleBase" id="RU364099"/>
    </source>
</evidence>